<dbReference type="SUPFAM" id="SSF161111">
    <property type="entry name" value="Cation efflux protein transmembrane domain-like"/>
    <property type="match status" value="1"/>
</dbReference>
<evidence type="ECO:0000256" key="5">
    <source>
        <dbReference type="ARBA" id="ARBA00022753"/>
    </source>
</evidence>
<proteinExistence type="inferred from homology"/>
<dbReference type="EMBL" id="BDSP01000078">
    <property type="protein sequence ID" value="GAX14298.1"/>
    <property type="molecule type" value="Genomic_DNA"/>
</dbReference>
<organism evidence="13 14">
    <name type="scientific">Fistulifera solaris</name>
    <name type="common">Oleaginous diatom</name>
    <dbReference type="NCBI Taxonomy" id="1519565"/>
    <lineage>
        <taxon>Eukaryota</taxon>
        <taxon>Sar</taxon>
        <taxon>Stramenopiles</taxon>
        <taxon>Ochrophyta</taxon>
        <taxon>Bacillariophyta</taxon>
        <taxon>Bacillariophyceae</taxon>
        <taxon>Bacillariophycidae</taxon>
        <taxon>Naviculales</taxon>
        <taxon>Naviculaceae</taxon>
        <taxon>Fistulifera</taxon>
    </lineage>
</organism>
<dbReference type="PANTHER" id="PTHR31937:SF2">
    <property type="entry name" value="TRANSMEMBRANE PROTEIN 163"/>
    <property type="match status" value="1"/>
</dbReference>
<dbReference type="Proteomes" id="UP000198406">
    <property type="component" value="Unassembled WGS sequence"/>
</dbReference>
<evidence type="ECO:0000256" key="4">
    <source>
        <dbReference type="ARBA" id="ARBA00022692"/>
    </source>
</evidence>
<evidence type="ECO:0000256" key="6">
    <source>
        <dbReference type="ARBA" id="ARBA00022833"/>
    </source>
</evidence>
<feature type="transmembrane region" description="Helical" evidence="11">
    <location>
        <begin position="121"/>
        <end position="141"/>
    </location>
</feature>
<keyword evidence="7 11" id="KW-1133">Transmembrane helix</keyword>
<dbReference type="OrthoDB" id="5980560at2759"/>
<keyword evidence="10" id="KW-0968">Cytoplasmic vesicle</keyword>
<evidence type="ECO:0000313" key="14">
    <source>
        <dbReference type="Proteomes" id="UP000198406"/>
    </source>
</evidence>
<keyword evidence="4 11" id="KW-0812">Transmembrane</keyword>
<dbReference type="InterPro" id="IPR027469">
    <property type="entry name" value="Cation_efflux_TMD_sf"/>
</dbReference>
<dbReference type="GO" id="GO:0031901">
    <property type="term" value="C:early endosome membrane"/>
    <property type="evidence" value="ECO:0007669"/>
    <property type="project" value="UniProtKB-SubCell"/>
</dbReference>
<evidence type="ECO:0000259" key="12">
    <source>
        <dbReference type="Pfam" id="PF01545"/>
    </source>
</evidence>
<feature type="transmembrane region" description="Helical" evidence="11">
    <location>
        <begin position="153"/>
        <end position="176"/>
    </location>
</feature>
<feature type="domain" description="Cation efflux protein transmembrane" evidence="12">
    <location>
        <begin position="19"/>
        <end position="202"/>
    </location>
</feature>
<keyword evidence="6" id="KW-0862">Zinc</keyword>
<sequence length="247" mass="27407">MGLKCWSDPTIKDAYRLAVACLVITFLTAFGGIAIWMRQDLSLALAFGLENCVDFLSDAIVLWRFFAPHQLDEDVKAKLEGREVRASVAISFILVFLGLQVIIAAINDFAQGRQEETEKEAALVLSFFSILIFGAIALIKIRYSKALDSESLYKDAICSLIGAILAAALFLNTLIIDSSPDAWWMDPFIAFIAGILAFFYGVYTLHVARSREHHAIFSLSWWRSSGEVADRPPTKSANTEMVDTEVV</sequence>
<feature type="transmembrane region" description="Helical" evidence="11">
    <location>
        <begin position="188"/>
        <end position="208"/>
    </location>
</feature>
<protein>
    <recommendedName>
        <fullName evidence="12">Cation efflux protein transmembrane domain-containing protein</fullName>
    </recommendedName>
</protein>
<keyword evidence="14" id="KW-1185">Reference proteome</keyword>
<evidence type="ECO:0000256" key="10">
    <source>
        <dbReference type="ARBA" id="ARBA00023329"/>
    </source>
</evidence>
<reference evidence="13 14" key="1">
    <citation type="journal article" date="2015" name="Plant Cell">
        <title>Oil accumulation by the oleaginous diatom Fistulifera solaris as revealed by the genome and transcriptome.</title>
        <authorList>
            <person name="Tanaka T."/>
            <person name="Maeda Y."/>
            <person name="Veluchamy A."/>
            <person name="Tanaka M."/>
            <person name="Abida H."/>
            <person name="Marechal E."/>
            <person name="Bowler C."/>
            <person name="Muto M."/>
            <person name="Sunaga Y."/>
            <person name="Tanaka M."/>
            <person name="Yoshino T."/>
            <person name="Taniguchi T."/>
            <person name="Fukuda Y."/>
            <person name="Nemoto M."/>
            <person name="Matsumoto M."/>
            <person name="Wong P.S."/>
            <person name="Aburatani S."/>
            <person name="Fujibuchi W."/>
        </authorList>
    </citation>
    <scope>NUCLEOTIDE SEQUENCE [LARGE SCALE GENOMIC DNA]</scope>
    <source>
        <strain evidence="13 14">JPCC DA0580</strain>
    </source>
</reference>
<dbReference type="Gene3D" id="1.20.1510.10">
    <property type="entry name" value="Cation efflux protein transmembrane domain"/>
    <property type="match status" value="1"/>
</dbReference>
<dbReference type="AlphaFoldDB" id="A0A1Z5JKH8"/>
<dbReference type="InterPro" id="IPR058533">
    <property type="entry name" value="Cation_efflux_TM"/>
</dbReference>
<feature type="transmembrane region" description="Helical" evidence="11">
    <location>
        <begin position="14"/>
        <end position="37"/>
    </location>
</feature>
<keyword evidence="8" id="KW-0770">Synapse</keyword>
<name>A0A1Z5JKH8_FISSO</name>
<evidence type="ECO:0000256" key="2">
    <source>
        <dbReference type="ARBA" id="ARBA00004644"/>
    </source>
</evidence>
<evidence type="ECO:0000256" key="9">
    <source>
        <dbReference type="ARBA" id="ARBA00023136"/>
    </source>
</evidence>
<evidence type="ECO:0000256" key="7">
    <source>
        <dbReference type="ARBA" id="ARBA00022989"/>
    </source>
</evidence>
<dbReference type="InterPro" id="IPR026765">
    <property type="entry name" value="Tmem163"/>
</dbReference>
<gene>
    <name evidence="13" type="ORF">FisN_1Hh494</name>
</gene>
<dbReference type="PANTHER" id="PTHR31937">
    <property type="entry name" value="TRANSMEMBRANE PROTEIN 163"/>
    <property type="match status" value="1"/>
</dbReference>
<feature type="transmembrane region" description="Helical" evidence="11">
    <location>
        <begin position="86"/>
        <end position="106"/>
    </location>
</feature>
<comment type="caution">
    <text evidence="13">The sequence shown here is derived from an EMBL/GenBank/DDBJ whole genome shotgun (WGS) entry which is preliminary data.</text>
</comment>
<dbReference type="Pfam" id="PF01545">
    <property type="entry name" value="Cation_efflux"/>
    <property type="match status" value="1"/>
</dbReference>
<keyword evidence="9 11" id="KW-0472">Membrane</keyword>
<evidence type="ECO:0000256" key="3">
    <source>
        <dbReference type="ARBA" id="ARBA00008731"/>
    </source>
</evidence>
<dbReference type="GO" id="GO:0008324">
    <property type="term" value="F:monoatomic cation transmembrane transporter activity"/>
    <property type="evidence" value="ECO:0007669"/>
    <property type="project" value="InterPro"/>
</dbReference>
<accession>A0A1Z5JKH8</accession>
<comment type="similarity">
    <text evidence="3">Belongs to the TMEM163 family.</text>
</comment>
<comment type="subcellular location">
    <subcellularLocation>
        <location evidence="2">Cytoplasmic vesicle</location>
        <location evidence="2">Secretory vesicle</location>
        <location evidence="2">Synaptic vesicle membrane</location>
        <topology evidence="2">Multi-pass membrane protein</topology>
    </subcellularLocation>
    <subcellularLocation>
        <location evidence="1">Early endosome membrane</location>
    </subcellularLocation>
</comment>
<evidence type="ECO:0000256" key="1">
    <source>
        <dbReference type="ARBA" id="ARBA00004146"/>
    </source>
</evidence>
<evidence type="ECO:0000313" key="13">
    <source>
        <dbReference type="EMBL" id="GAX14298.1"/>
    </source>
</evidence>
<dbReference type="InParanoid" id="A0A1Z5JKH8"/>
<evidence type="ECO:0000256" key="11">
    <source>
        <dbReference type="SAM" id="Phobius"/>
    </source>
</evidence>
<keyword evidence="5" id="KW-0967">Endosome</keyword>
<evidence type="ECO:0000256" key="8">
    <source>
        <dbReference type="ARBA" id="ARBA00023018"/>
    </source>
</evidence>